<gene>
    <name evidence="1" type="ORF">FOD75_04975</name>
</gene>
<proteinExistence type="predicted"/>
<sequence length="170" mass="20073">MKLKELEKPYKAETHLDHFTKAQDLITSAIFSGWKIDFEAEPNEDYEASDGEEYPLLIKTYVWAPERWDEDYIDELHFLNWFYPQAAVELATHLKKVIRNYNCPYCSMLNGVGKTWKHGQLKDQDECIAFDTTERGYFLTDYNDFIECTQTGRIQIFNCPFCGRKLVNEN</sequence>
<evidence type="ECO:0000313" key="1">
    <source>
        <dbReference type="EMBL" id="QDR72476.1"/>
    </source>
</evidence>
<protein>
    <submittedName>
        <fullName evidence="1">Uncharacterized protein</fullName>
    </submittedName>
</protein>
<evidence type="ECO:0000313" key="2">
    <source>
        <dbReference type="Proteomes" id="UP000316394"/>
    </source>
</evidence>
<reference evidence="1 2" key="1">
    <citation type="submission" date="2019-07" db="EMBL/GenBank/DDBJ databases">
        <title>Gastrointestinal microbiota of Peromyscus leucopus, the white-footed mouse.</title>
        <authorList>
            <person name="Milovic A."/>
            <person name="Bassam K."/>
            <person name="Barbour A.G."/>
        </authorList>
    </citation>
    <scope>NUCLEOTIDE SEQUENCE [LARGE SCALE GENOMIC DNA]</scope>
    <source>
        <strain evidence="1 2">LL7</strain>
    </source>
</reference>
<dbReference type="EMBL" id="CP041676">
    <property type="protein sequence ID" value="QDR72476.1"/>
    <property type="molecule type" value="Genomic_DNA"/>
</dbReference>
<accession>A0A517D558</accession>
<name>A0A517D558_LIMRT</name>
<dbReference type="Proteomes" id="UP000316394">
    <property type="component" value="Chromosome"/>
</dbReference>
<organism evidence="1 2">
    <name type="scientific">Limosilactobacillus reuteri</name>
    <name type="common">Lactobacillus reuteri</name>
    <dbReference type="NCBI Taxonomy" id="1598"/>
    <lineage>
        <taxon>Bacteria</taxon>
        <taxon>Bacillati</taxon>
        <taxon>Bacillota</taxon>
        <taxon>Bacilli</taxon>
        <taxon>Lactobacillales</taxon>
        <taxon>Lactobacillaceae</taxon>
        <taxon>Limosilactobacillus</taxon>
    </lineage>
</organism>
<dbReference type="RefSeq" id="WP_144226943.1">
    <property type="nucleotide sequence ID" value="NZ_CP041676.1"/>
</dbReference>
<dbReference type="AlphaFoldDB" id="A0A517D558"/>